<proteinExistence type="predicted"/>
<gene>
    <name evidence="2" type="ordered locus">Desac_1994</name>
</gene>
<dbReference type="RefSeq" id="WP_013706934.1">
    <property type="nucleotide sequence ID" value="NC_015388.1"/>
</dbReference>
<keyword evidence="1" id="KW-0812">Transmembrane</keyword>
<keyword evidence="1" id="KW-0472">Membrane</keyword>
<organism evidence="2 3">
    <name type="scientific">Desulfobacca acetoxidans (strain ATCC 700848 / DSM 11109 / ASRB2)</name>
    <dbReference type="NCBI Taxonomy" id="880072"/>
    <lineage>
        <taxon>Bacteria</taxon>
        <taxon>Pseudomonadati</taxon>
        <taxon>Thermodesulfobacteriota</taxon>
        <taxon>Desulfobaccia</taxon>
        <taxon>Desulfobaccales</taxon>
        <taxon>Desulfobaccaceae</taxon>
        <taxon>Desulfobacca</taxon>
    </lineage>
</organism>
<evidence type="ECO:0000256" key="1">
    <source>
        <dbReference type="SAM" id="Phobius"/>
    </source>
</evidence>
<feature type="transmembrane region" description="Helical" evidence="1">
    <location>
        <begin position="7"/>
        <end position="27"/>
    </location>
</feature>
<name>F2NI56_DESAR</name>
<dbReference type="HOGENOM" id="CLU_1400520_0_0_7"/>
<evidence type="ECO:0000313" key="3">
    <source>
        <dbReference type="Proteomes" id="UP000000483"/>
    </source>
</evidence>
<protein>
    <recommendedName>
        <fullName evidence="4">DUF2939 domain-containing protein</fullName>
    </recommendedName>
</protein>
<keyword evidence="3" id="KW-1185">Reference proteome</keyword>
<dbReference type="eggNOG" id="ENOG502ZQXR">
    <property type="taxonomic scope" value="Bacteria"/>
</dbReference>
<dbReference type="Pfam" id="PF11159">
    <property type="entry name" value="DUF2939"/>
    <property type="match status" value="1"/>
</dbReference>
<dbReference type="InterPro" id="IPR021330">
    <property type="entry name" value="DUF2939"/>
</dbReference>
<sequence>MRSRIIAVLAVLTGLVGLLIGSYFWYWHDSPRWALLQMVKAIQGNDVDTLFQYIDLQSIADNLAVHSTEEFDQWLSGTEGSNNREDDISRLARGLSKRMARILTPKFVGALEPLIKTQTQHYISGLNTLEKASLTTIVGAAEINRQGDVAEVILTDPKDNRPFRFRLARKPDRDGWKIVEVDYQNLRDLIRRKF</sequence>
<dbReference type="KEGG" id="dao:Desac_1994"/>
<accession>F2NI56</accession>
<dbReference type="Proteomes" id="UP000000483">
    <property type="component" value="Chromosome"/>
</dbReference>
<evidence type="ECO:0000313" key="2">
    <source>
        <dbReference type="EMBL" id="AEB09825.1"/>
    </source>
</evidence>
<keyword evidence="1" id="KW-1133">Transmembrane helix</keyword>
<dbReference type="AlphaFoldDB" id="F2NI56"/>
<evidence type="ECO:0008006" key="4">
    <source>
        <dbReference type="Google" id="ProtNLM"/>
    </source>
</evidence>
<reference evidence="2 3" key="1">
    <citation type="journal article" date="2011" name="Stand. Genomic Sci.">
        <title>Complete genome sequence of the acetate-degrading sulfate reducer Desulfobacca acetoxidans type strain (ASRB2).</title>
        <authorList>
            <person name="Goker M."/>
            <person name="Teshima H."/>
            <person name="Lapidus A."/>
            <person name="Nolan M."/>
            <person name="Lucas S."/>
            <person name="Hammon N."/>
            <person name="Deshpande S."/>
            <person name="Cheng J.F."/>
            <person name="Tapia R."/>
            <person name="Han C."/>
            <person name="Goodwin L."/>
            <person name="Pitluck S."/>
            <person name="Huntemann M."/>
            <person name="Liolios K."/>
            <person name="Ivanova N."/>
            <person name="Pagani I."/>
            <person name="Mavromatis K."/>
            <person name="Ovchinikova G."/>
            <person name="Pati A."/>
            <person name="Chen A."/>
            <person name="Palaniappan K."/>
            <person name="Land M."/>
            <person name="Hauser L."/>
            <person name="Brambilla E.M."/>
            <person name="Rohde M."/>
            <person name="Spring S."/>
            <person name="Detter J.C."/>
            <person name="Woyke T."/>
            <person name="Bristow J."/>
            <person name="Eisen J.A."/>
            <person name="Markowitz V."/>
            <person name="Hugenholtz P."/>
            <person name="Kyrpides N.C."/>
            <person name="Klenk H.P."/>
        </authorList>
    </citation>
    <scope>NUCLEOTIDE SEQUENCE [LARGE SCALE GENOMIC DNA]</scope>
    <source>
        <strain evidence="3">ATCC 700848 / DSM 11109 / ASRB2</strain>
    </source>
</reference>
<reference evidence="3" key="2">
    <citation type="submission" date="2011-03" db="EMBL/GenBank/DDBJ databases">
        <title>The complete genome of Desulfobacca acetoxidans DSM 11109.</title>
        <authorList>
            <consortium name="US DOE Joint Genome Institute (JGI-PGF)"/>
            <person name="Lucas S."/>
            <person name="Copeland A."/>
            <person name="Lapidus A."/>
            <person name="Bruce D."/>
            <person name="Goodwin L."/>
            <person name="Pitluck S."/>
            <person name="Peters L."/>
            <person name="Kyrpides N."/>
            <person name="Mavromatis K."/>
            <person name="Ivanova N."/>
            <person name="Ovchinnikova G."/>
            <person name="Teshima H."/>
            <person name="Detter J.C."/>
            <person name="Han C."/>
            <person name="Land M."/>
            <person name="Hauser L."/>
            <person name="Markowitz V."/>
            <person name="Cheng J.-F."/>
            <person name="Hugenholtz P."/>
            <person name="Woyke T."/>
            <person name="Wu D."/>
            <person name="Spring S."/>
            <person name="Schueler E."/>
            <person name="Brambilla E."/>
            <person name="Klenk H.-P."/>
            <person name="Eisen J.A."/>
        </authorList>
    </citation>
    <scope>NUCLEOTIDE SEQUENCE [LARGE SCALE GENOMIC DNA]</scope>
    <source>
        <strain evidence="3">ATCC 700848 / DSM 11109 / ASRB2</strain>
    </source>
</reference>
<dbReference type="EMBL" id="CP002629">
    <property type="protein sequence ID" value="AEB09825.1"/>
    <property type="molecule type" value="Genomic_DNA"/>
</dbReference>